<dbReference type="EMBL" id="CP059693">
    <property type="protein sequence ID" value="WDE12620.1"/>
    <property type="molecule type" value="Genomic_DNA"/>
</dbReference>
<keyword evidence="2" id="KW-0175">Coiled coil</keyword>
<evidence type="ECO:0000256" key="2">
    <source>
        <dbReference type="ARBA" id="ARBA00023054"/>
    </source>
</evidence>
<keyword evidence="3" id="KW-0472">Membrane</keyword>
<dbReference type="PANTHER" id="PTHR32347">
    <property type="entry name" value="EFFLUX SYSTEM COMPONENT YKNX-RELATED"/>
    <property type="match status" value="1"/>
</dbReference>
<comment type="subcellular location">
    <subcellularLocation>
        <location evidence="1">Cell envelope</location>
    </subcellularLocation>
</comment>
<keyword evidence="6" id="KW-1185">Reference proteome</keyword>
<feature type="transmembrane region" description="Helical" evidence="3">
    <location>
        <begin position="64"/>
        <end position="82"/>
    </location>
</feature>
<evidence type="ECO:0000256" key="1">
    <source>
        <dbReference type="ARBA" id="ARBA00004196"/>
    </source>
</evidence>
<organism evidence="5 6">
    <name type="scientific">Thalassomonas haliotis</name>
    <dbReference type="NCBI Taxonomy" id="485448"/>
    <lineage>
        <taxon>Bacteria</taxon>
        <taxon>Pseudomonadati</taxon>
        <taxon>Pseudomonadota</taxon>
        <taxon>Gammaproteobacteria</taxon>
        <taxon>Alteromonadales</taxon>
        <taxon>Colwelliaceae</taxon>
        <taxon>Thalassomonas</taxon>
    </lineage>
</organism>
<name>A0ABY7VFW6_9GAMM</name>
<evidence type="ECO:0000313" key="5">
    <source>
        <dbReference type="EMBL" id="WDE12620.1"/>
    </source>
</evidence>
<dbReference type="PANTHER" id="PTHR32347:SF23">
    <property type="entry name" value="BLL5650 PROTEIN"/>
    <property type="match status" value="1"/>
</dbReference>
<sequence length="463" mass="51390">MTKRQRKITAAIIMMTKKNQQFNPEHGEAAVAVTTPISTPASASLSGKGMDRKVQAKTSPLRKWAMIAGSLLILLCLAYIVVMPSPGKTLAVDNQRIVISEVTTGIFEDFIPVRGQVTPARTVFLDAIEGGRVERILVEDGARLNAGELIVELSNASLQLNVLGNEARVAEQLNNIRTIELDLEQNRLQHKSNLLDINYQIKMLTRRQTKEQALLESGAVQQAQYDDTSDTLDWYKSRLALTRESQQSDARMQGEQLAFLKETGARLESNLAISRQNLDNMKVKAPVAGKLSGFNVQVGQSIARGERLGQIDTPDDYKLTAFIDEFYLGRVAIGQQARFKDYALVIAKIYPQVQNGQFKVDFTFAEQQPAGIRRGQNVQIKLTLGDASKATLVPNGSFFQDTGGSWIFVLAADGSEAIKRNIRLGRRNNRFIEVIEGLDIGEQVVTSSYASYLEMQRLKLSRQ</sequence>
<reference evidence="5 6" key="1">
    <citation type="journal article" date="2022" name="Mar. Drugs">
        <title>Bioassay-Guided Fractionation Leads to the Detection of Cholic Acid Generated by the Rare Thalassomonas sp.</title>
        <authorList>
            <person name="Pheiffer F."/>
            <person name="Schneider Y.K."/>
            <person name="Hansen E.H."/>
            <person name="Andersen J.H."/>
            <person name="Isaksson J."/>
            <person name="Busche T."/>
            <person name="R C."/>
            <person name="Kalinowski J."/>
            <person name="Zyl L.V."/>
            <person name="Trindade M."/>
        </authorList>
    </citation>
    <scope>NUCLEOTIDE SEQUENCE [LARGE SCALE GENOMIC DNA]</scope>
    <source>
        <strain evidence="5 6">A5K-61T</strain>
    </source>
</reference>
<dbReference type="InterPro" id="IPR058627">
    <property type="entry name" value="MdtA-like_C"/>
</dbReference>
<dbReference type="Gene3D" id="2.40.50.100">
    <property type="match status" value="1"/>
</dbReference>
<dbReference type="SUPFAM" id="SSF111369">
    <property type="entry name" value="HlyD-like secretion proteins"/>
    <property type="match status" value="1"/>
</dbReference>
<keyword evidence="3" id="KW-0812">Transmembrane</keyword>
<evidence type="ECO:0000256" key="3">
    <source>
        <dbReference type="SAM" id="Phobius"/>
    </source>
</evidence>
<evidence type="ECO:0000259" key="4">
    <source>
        <dbReference type="Pfam" id="PF25967"/>
    </source>
</evidence>
<dbReference type="RefSeq" id="WP_274052900.1">
    <property type="nucleotide sequence ID" value="NZ_CP059693.1"/>
</dbReference>
<evidence type="ECO:0000313" key="6">
    <source>
        <dbReference type="Proteomes" id="UP001215231"/>
    </source>
</evidence>
<protein>
    <submittedName>
        <fullName evidence="5">HlyD family efflux transporter periplasmic adaptor subunit</fullName>
    </submittedName>
</protein>
<dbReference type="InterPro" id="IPR050465">
    <property type="entry name" value="UPF0194_transport"/>
</dbReference>
<dbReference type="Gene3D" id="1.10.287.470">
    <property type="entry name" value="Helix hairpin bin"/>
    <property type="match status" value="1"/>
</dbReference>
<feature type="domain" description="Multidrug resistance protein MdtA-like C-terminal permuted SH3" evidence="4">
    <location>
        <begin position="390"/>
        <end position="447"/>
    </location>
</feature>
<dbReference type="Proteomes" id="UP001215231">
    <property type="component" value="Chromosome"/>
</dbReference>
<proteinExistence type="predicted"/>
<gene>
    <name evidence="5" type="ORF">H3N35_03845</name>
</gene>
<dbReference type="Pfam" id="PF25967">
    <property type="entry name" value="RND-MFP_C"/>
    <property type="match status" value="1"/>
</dbReference>
<keyword evidence="3" id="KW-1133">Transmembrane helix</keyword>
<dbReference type="Gene3D" id="2.40.30.170">
    <property type="match status" value="1"/>
</dbReference>
<accession>A0ABY7VFW6</accession>
<dbReference type="Gene3D" id="2.40.420.20">
    <property type="match status" value="1"/>
</dbReference>